<dbReference type="AlphaFoldDB" id="A0A0L0W9Q5"/>
<dbReference type="RefSeq" id="WP_082154177.1">
    <property type="nucleotide sequence ID" value="NZ_LGSS01000009.1"/>
</dbReference>
<sequence>MILKKLFNLIKKEKEQNNINDNLNYVKIPYSEINEDIKSKIRDLEKSSEELCIKYENKYKDLFEKAGKRNLELKVARDIDGDEIESLTDNGYLEPEYRSMISFYYDDGTEESREFDYFQTGIELWYYSTGYSRYGSGTLYCLTIEELEKEIEEILYSLLNYD</sequence>
<organism evidence="1 2">
    <name type="scientific">Gottschalkia purinilytica</name>
    <name type="common">Clostridium purinilyticum</name>
    <dbReference type="NCBI Taxonomy" id="1503"/>
    <lineage>
        <taxon>Bacteria</taxon>
        <taxon>Bacillati</taxon>
        <taxon>Bacillota</taxon>
        <taxon>Tissierellia</taxon>
        <taxon>Tissierellales</taxon>
        <taxon>Gottschalkiaceae</taxon>
        <taxon>Gottschalkia</taxon>
    </lineage>
</organism>
<dbReference type="EMBL" id="LGSS01000009">
    <property type="protein sequence ID" value="KNF08176.1"/>
    <property type="molecule type" value="Genomic_DNA"/>
</dbReference>
<evidence type="ECO:0000313" key="1">
    <source>
        <dbReference type="EMBL" id="KNF08176.1"/>
    </source>
</evidence>
<accession>A0A0L0W9Q5</accession>
<keyword evidence="2" id="KW-1185">Reference proteome</keyword>
<name>A0A0L0W9Q5_GOTPU</name>
<evidence type="ECO:0000313" key="2">
    <source>
        <dbReference type="Proteomes" id="UP000037267"/>
    </source>
</evidence>
<dbReference type="STRING" id="1503.CLPU_9c00720"/>
<gene>
    <name evidence="1" type="ORF">CLPU_9c00720</name>
</gene>
<protein>
    <submittedName>
        <fullName evidence="1">Uncharacterized protein</fullName>
    </submittedName>
</protein>
<dbReference type="OrthoDB" id="2870689at2"/>
<comment type="caution">
    <text evidence="1">The sequence shown here is derived from an EMBL/GenBank/DDBJ whole genome shotgun (WGS) entry which is preliminary data.</text>
</comment>
<dbReference type="Proteomes" id="UP000037267">
    <property type="component" value="Unassembled WGS sequence"/>
</dbReference>
<reference evidence="2" key="1">
    <citation type="submission" date="2015-07" db="EMBL/GenBank/DDBJ databases">
        <title>Draft genome sequence of the purine-degrading Gottschalkia purinilyticum DSM 1384 (formerly Clostridium purinilyticum).</title>
        <authorList>
            <person name="Poehlein A."/>
            <person name="Schiel-Bengelsdorf B."/>
            <person name="Bengelsdorf F.R."/>
            <person name="Daniel R."/>
            <person name="Duerre P."/>
        </authorList>
    </citation>
    <scope>NUCLEOTIDE SEQUENCE [LARGE SCALE GENOMIC DNA]</scope>
    <source>
        <strain evidence="2">DSM 1384</strain>
    </source>
</reference>
<proteinExistence type="predicted"/>